<accession>A0AAE3YKS7</accession>
<dbReference type="EMBL" id="JAVDYB010000001">
    <property type="protein sequence ID" value="MDR7275629.1"/>
    <property type="molecule type" value="Genomic_DNA"/>
</dbReference>
<organism evidence="1 2">
    <name type="scientific">Catenuloplanes atrovinosus</name>
    <dbReference type="NCBI Taxonomy" id="137266"/>
    <lineage>
        <taxon>Bacteria</taxon>
        <taxon>Bacillati</taxon>
        <taxon>Actinomycetota</taxon>
        <taxon>Actinomycetes</taxon>
        <taxon>Micromonosporales</taxon>
        <taxon>Micromonosporaceae</taxon>
        <taxon>Catenuloplanes</taxon>
    </lineage>
</organism>
<sequence length="250" mass="27510">MELVQPNPYGYVLVLAEVDPASVTTDVDRVEDIPLRADTPSASAKRAALHESLQAARGRLAGLDRVRAVSVFEAALFPPERPGRPAPGGSWGRPARYDSVMLIETGSPAEAESLLSDPVFGEVRATVEGGSTYTNVLPVRNVKKVDDVDRTKDGVFLFNFFFATDREDLLDIWDYTAGWWLAEGNMLNSELMMPLGMSDYAIINNARWDDWDDAHPAVHAFRKAGYREFVMANLDASGATAMPTLYRLVA</sequence>
<proteinExistence type="predicted"/>
<gene>
    <name evidence="1" type="ORF">J2S41_002407</name>
</gene>
<evidence type="ECO:0000313" key="2">
    <source>
        <dbReference type="Proteomes" id="UP001183643"/>
    </source>
</evidence>
<comment type="caution">
    <text evidence="1">The sequence shown here is derived from an EMBL/GenBank/DDBJ whole genome shotgun (WGS) entry which is preliminary data.</text>
</comment>
<protein>
    <submittedName>
        <fullName evidence="1">Uncharacterized protein</fullName>
    </submittedName>
</protein>
<reference evidence="1" key="1">
    <citation type="submission" date="2023-07" db="EMBL/GenBank/DDBJ databases">
        <title>Sequencing the genomes of 1000 actinobacteria strains.</title>
        <authorList>
            <person name="Klenk H.-P."/>
        </authorList>
    </citation>
    <scope>NUCLEOTIDE SEQUENCE</scope>
    <source>
        <strain evidence="1">DSM 44707</strain>
    </source>
</reference>
<evidence type="ECO:0000313" key="1">
    <source>
        <dbReference type="EMBL" id="MDR7275629.1"/>
    </source>
</evidence>
<dbReference type="AlphaFoldDB" id="A0AAE3YKS7"/>
<dbReference type="RefSeq" id="WP_310366829.1">
    <property type="nucleotide sequence ID" value="NZ_JAVDYB010000001.1"/>
</dbReference>
<dbReference type="Proteomes" id="UP001183643">
    <property type="component" value="Unassembled WGS sequence"/>
</dbReference>
<keyword evidence="2" id="KW-1185">Reference proteome</keyword>
<name>A0AAE3YKS7_9ACTN</name>